<gene>
    <name evidence="5" type="ORF">AMD00_16085</name>
</gene>
<dbReference type="SUPFAM" id="SSF88713">
    <property type="entry name" value="Glycoside hydrolase/deacetylase"/>
    <property type="match status" value="1"/>
</dbReference>
<feature type="domain" description="NodB homology" evidence="4">
    <location>
        <begin position="276"/>
        <end position="450"/>
    </location>
</feature>
<dbReference type="InterPro" id="IPR050248">
    <property type="entry name" value="Polysacc_deacetylase_ArnD"/>
</dbReference>
<keyword evidence="6" id="KW-1185">Reference proteome</keyword>
<keyword evidence="3" id="KW-1133">Transmembrane helix</keyword>
<dbReference type="STRING" id="263475.AMD00_16085"/>
<dbReference type="Gene3D" id="3.30.565.40">
    <property type="entry name" value="Fervidobacterium nodosum Rt17-B1 like"/>
    <property type="match status" value="1"/>
</dbReference>
<dbReference type="Proteomes" id="UP000036867">
    <property type="component" value="Unassembled WGS sequence"/>
</dbReference>
<dbReference type="InterPro" id="IPR037126">
    <property type="entry name" value="PdaC/RsiV-like_sf"/>
</dbReference>
<evidence type="ECO:0000313" key="5">
    <source>
        <dbReference type="EMBL" id="KOO49836.1"/>
    </source>
</evidence>
<sequence>MTTSRPKKRGLWIDTILISSIFVLSAVLLFFFLAPKNDKESSVTNGVALAAPPEHQTKDSKFTGIKIASIISGDERMPYSIEYPQTEDKEFNKVIKDAVYKTRDTYLASMEEILQKDADKVGKLTITFKTLHHKKNYYSFVLTQNTYKGTGSKEKTIQTFMYDKKNNKQLFLNNVIKNENNLSKLIPFVQKQIKSDDQFKSYINTTKLKNSTTPTFSNYKNFSLTDSSLYIYFDGAKLSDNSNAISKIKIPLSSVNSILAKPFQIAGINPDGTKKKQIALTFDDGPNAKVTPKILKSLKKYNAKATFFMLGSQAMYNQKLAKKVADAGHEIGNHSFSHTNLITLSNKKIKAEINRTNEEIKKATGENPTLFRPPYGSINERVRSQNKLPVILWDVDTLDWKHRNPKTLLNMVKQYSHDGAIILMHDIQPTTAQGLDSVLAYLQKQGYEFVTISELRR</sequence>
<organism evidence="5 6">
    <name type="scientific">Viridibacillus arvi</name>
    <dbReference type="NCBI Taxonomy" id="263475"/>
    <lineage>
        <taxon>Bacteria</taxon>
        <taxon>Bacillati</taxon>
        <taxon>Bacillota</taxon>
        <taxon>Bacilli</taxon>
        <taxon>Bacillales</taxon>
        <taxon>Caryophanaceae</taxon>
        <taxon>Viridibacillus</taxon>
    </lineage>
</organism>
<dbReference type="GO" id="GO:0016810">
    <property type="term" value="F:hydrolase activity, acting on carbon-nitrogen (but not peptide) bonds"/>
    <property type="evidence" value="ECO:0007669"/>
    <property type="project" value="InterPro"/>
</dbReference>
<dbReference type="AlphaFoldDB" id="A0A0M0LFU2"/>
<reference evidence="6" key="1">
    <citation type="submission" date="2015-08" db="EMBL/GenBank/DDBJ databases">
        <title>Fjat-10028 dsm 16317.</title>
        <authorList>
            <person name="Liu B."/>
            <person name="Wang J."/>
            <person name="Zhu Y."/>
            <person name="Liu G."/>
            <person name="Chen Q."/>
            <person name="Chen Z."/>
            <person name="Lan J."/>
            <person name="Che J."/>
            <person name="Ge C."/>
            <person name="Shi H."/>
            <person name="Pan Z."/>
            <person name="Liu X."/>
        </authorList>
    </citation>
    <scope>NUCLEOTIDE SEQUENCE [LARGE SCALE GENOMIC DNA]</scope>
    <source>
        <strain evidence="6">DSM 16317</strain>
    </source>
</reference>
<keyword evidence="3" id="KW-0472">Membrane</keyword>
<evidence type="ECO:0000256" key="2">
    <source>
        <dbReference type="ARBA" id="ARBA00022801"/>
    </source>
</evidence>
<dbReference type="GeneID" id="301137614"/>
<dbReference type="PANTHER" id="PTHR10587:SF133">
    <property type="entry name" value="CHITIN DEACETYLASE 1-RELATED"/>
    <property type="match status" value="1"/>
</dbReference>
<name>A0A0M0LFU2_9BACL</name>
<proteinExistence type="predicted"/>
<dbReference type="GO" id="GO:0046872">
    <property type="term" value="F:metal ion binding"/>
    <property type="evidence" value="ECO:0007669"/>
    <property type="project" value="UniProtKB-KW"/>
</dbReference>
<dbReference type="CDD" id="cd10954">
    <property type="entry name" value="CE4_CtAXE_like"/>
    <property type="match status" value="1"/>
</dbReference>
<dbReference type="GO" id="GO:0005975">
    <property type="term" value="P:carbohydrate metabolic process"/>
    <property type="evidence" value="ECO:0007669"/>
    <property type="project" value="InterPro"/>
</dbReference>
<dbReference type="EMBL" id="LILB01000005">
    <property type="protein sequence ID" value="KOO49836.1"/>
    <property type="molecule type" value="Genomic_DNA"/>
</dbReference>
<dbReference type="Pfam" id="PF01522">
    <property type="entry name" value="Polysacc_deac_1"/>
    <property type="match status" value="1"/>
</dbReference>
<keyword evidence="2" id="KW-0378">Hydrolase</keyword>
<dbReference type="Gene3D" id="3.20.20.370">
    <property type="entry name" value="Glycoside hydrolase/deacetylase"/>
    <property type="match status" value="1"/>
</dbReference>
<dbReference type="PROSITE" id="PS51677">
    <property type="entry name" value="NODB"/>
    <property type="match status" value="1"/>
</dbReference>
<protein>
    <recommendedName>
        <fullName evidence="4">NodB homology domain-containing protein</fullName>
    </recommendedName>
</protein>
<dbReference type="GO" id="GO:0016020">
    <property type="term" value="C:membrane"/>
    <property type="evidence" value="ECO:0007669"/>
    <property type="project" value="TreeGrafter"/>
</dbReference>
<dbReference type="InterPro" id="IPR011330">
    <property type="entry name" value="Glyco_hydro/deAcase_b/a-brl"/>
</dbReference>
<dbReference type="Pfam" id="PF11738">
    <property type="entry name" value="DUF3298"/>
    <property type="match status" value="1"/>
</dbReference>
<dbReference type="Gene3D" id="3.90.640.20">
    <property type="entry name" value="Heat-shock cognate protein, ATPase"/>
    <property type="match status" value="1"/>
</dbReference>
<dbReference type="RefSeq" id="WP_053418008.1">
    <property type="nucleotide sequence ID" value="NZ_LILB01000005.1"/>
</dbReference>
<evidence type="ECO:0000256" key="3">
    <source>
        <dbReference type="SAM" id="Phobius"/>
    </source>
</evidence>
<feature type="transmembrane region" description="Helical" evidence="3">
    <location>
        <begin position="12"/>
        <end position="34"/>
    </location>
</feature>
<dbReference type="InterPro" id="IPR002509">
    <property type="entry name" value="NODB_dom"/>
</dbReference>
<dbReference type="OrthoDB" id="9812065at2"/>
<dbReference type="PANTHER" id="PTHR10587">
    <property type="entry name" value="GLYCOSYL TRANSFERASE-RELATED"/>
    <property type="match status" value="1"/>
</dbReference>
<keyword evidence="1" id="KW-0479">Metal-binding</keyword>
<keyword evidence="3" id="KW-0812">Transmembrane</keyword>
<evidence type="ECO:0000313" key="6">
    <source>
        <dbReference type="Proteomes" id="UP000036867"/>
    </source>
</evidence>
<dbReference type="InterPro" id="IPR021729">
    <property type="entry name" value="DUF3298"/>
</dbReference>
<evidence type="ECO:0000256" key="1">
    <source>
        <dbReference type="ARBA" id="ARBA00022723"/>
    </source>
</evidence>
<comment type="caution">
    <text evidence="5">The sequence shown here is derived from an EMBL/GenBank/DDBJ whole genome shotgun (WGS) entry which is preliminary data.</text>
</comment>
<accession>A0A0M0LFU2</accession>
<evidence type="ECO:0000259" key="4">
    <source>
        <dbReference type="PROSITE" id="PS51677"/>
    </source>
</evidence>